<evidence type="ECO:0000259" key="6">
    <source>
        <dbReference type="Pfam" id="PF02018"/>
    </source>
</evidence>
<dbReference type="InterPro" id="IPR018087">
    <property type="entry name" value="Glyco_hydro_5_CS"/>
</dbReference>
<dbReference type="InterPro" id="IPR026444">
    <property type="entry name" value="Secre_tail"/>
</dbReference>
<name>R7ZM94_9BACT</name>
<dbReference type="PANTHER" id="PTHR31297:SF17">
    <property type="entry name" value="ENDOGLUCANASE"/>
    <property type="match status" value="1"/>
</dbReference>
<keyword evidence="8" id="KW-1185">Reference proteome</keyword>
<feature type="domain" description="Glycoside hydrolase family 5" evidence="5">
    <location>
        <begin position="37"/>
        <end position="303"/>
    </location>
</feature>
<dbReference type="SUPFAM" id="SSF51445">
    <property type="entry name" value="(Trans)glycosidases"/>
    <property type="match status" value="1"/>
</dbReference>
<dbReference type="STRING" id="1232681.ADIS_4391"/>
<dbReference type="NCBIfam" id="TIGR04183">
    <property type="entry name" value="Por_Secre_tail"/>
    <property type="match status" value="1"/>
</dbReference>
<evidence type="ECO:0000256" key="2">
    <source>
        <dbReference type="ARBA" id="ARBA00022801"/>
    </source>
</evidence>
<dbReference type="PROSITE" id="PS00659">
    <property type="entry name" value="GLYCOSYL_HYDROL_F5"/>
    <property type="match status" value="1"/>
</dbReference>
<protein>
    <submittedName>
        <fullName evidence="7">Endoglucanase</fullName>
        <ecNumber evidence="7">3.2.1.4</ecNumber>
    </submittedName>
</protein>
<evidence type="ECO:0000256" key="4">
    <source>
        <dbReference type="RuleBase" id="RU361153"/>
    </source>
</evidence>
<evidence type="ECO:0000259" key="5">
    <source>
        <dbReference type="Pfam" id="PF00150"/>
    </source>
</evidence>
<dbReference type="EMBL" id="AQHR01000110">
    <property type="protein sequence ID" value="EON75220.1"/>
    <property type="molecule type" value="Genomic_DNA"/>
</dbReference>
<dbReference type="Gene3D" id="3.20.20.80">
    <property type="entry name" value="Glycosidases"/>
    <property type="match status" value="1"/>
</dbReference>
<keyword evidence="3 4" id="KW-0326">Glycosidase</keyword>
<gene>
    <name evidence="7" type="ORF">ADIS_4391</name>
</gene>
<feature type="domain" description="CBM-cenC" evidence="6">
    <location>
        <begin position="342"/>
        <end position="463"/>
    </location>
</feature>
<dbReference type="InterPro" id="IPR001547">
    <property type="entry name" value="Glyco_hydro_5"/>
</dbReference>
<dbReference type="Proteomes" id="UP000013909">
    <property type="component" value="Unassembled WGS sequence"/>
</dbReference>
<dbReference type="GO" id="GO:0008422">
    <property type="term" value="F:beta-glucosidase activity"/>
    <property type="evidence" value="ECO:0007669"/>
    <property type="project" value="TreeGrafter"/>
</dbReference>
<organism evidence="7 8">
    <name type="scientific">Lunatimonas lonarensis</name>
    <dbReference type="NCBI Taxonomy" id="1232681"/>
    <lineage>
        <taxon>Bacteria</taxon>
        <taxon>Pseudomonadati</taxon>
        <taxon>Bacteroidota</taxon>
        <taxon>Cytophagia</taxon>
        <taxon>Cytophagales</taxon>
        <taxon>Cyclobacteriaceae</taxon>
    </lineage>
</organism>
<evidence type="ECO:0000313" key="7">
    <source>
        <dbReference type="EMBL" id="EON75220.1"/>
    </source>
</evidence>
<evidence type="ECO:0000256" key="3">
    <source>
        <dbReference type="ARBA" id="ARBA00023295"/>
    </source>
</evidence>
<dbReference type="PATRIC" id="fig|1288963.3.peg.4380"/>
<comment type="caution">
    <text evidence="7">The sequence shown here is derived from an EMBL/GenBank/DDBJ whole genome shotgun (WGS) entry which is preliminary data.</text>
</comment>
<dbReference type="Pfam" id="PF02018">
    <property type="entry name" value="CBM_4_9"/>
    <property type="match status" value="1"/>
</dbReference>
<dbReference type="InterPro" id="IPR017853">
    <property type="entry name" value="GH"/>
</dbReference>
<dbReference type="GO" id="GO:0009986">
    <property type="term" value="C:cell surface"/>
    <property type="evidence" value="ECO:0007669"/>
    <property type="project" value="TreeGrafter"/>
</dbReference>
<keyword evidence="1" id="KW-0732">Signal</keyword>
<dbReference type="GO" id="GO:0009251">
    <property type="term" value="P:glucan catabolic process"/>
    <property type="evidence" value="ECO:0007669"/>
    <property type="project" value="TreeGrafter"/>
</dbReference>
<dbReference type="GO" id="GO:0008810">
    <property type="term" value="F:cellulase activity"/>
    <property type="evidence" value="ECO:0007669"/>
    <property type="project" value="UniProtKB-EC"/>
</dbReference>
<dbReference type="AlphaFoldDB" id="R7ZM94"/>
<dbReference type="InterPro" id="IPR008979">
    <property type="entry name" value="Galactose-bd-like_sf"/>
</dbReference>
<dbReference type="EC" id="3.2.1.4" evidence="7"/>
<comment type="similarity">
    <text evidence="4">Belongs to the glycosyl hydrolase 5 (cellulase A) family.</text>
</comment>
<dbReference type="Gene3D" id="2.60.120.260">
    <property type="entry name" value="Galactose-binding domain-like"/>
    <property type="match status" value="1"/>
</dbReference>
<evidence type="ECO:0000256" key="1">
    <source>
        <dbReference type="ARBA" id="ARBA00022729"/>
    </source>
</evidence>
<evidence type="ECO:0000313" key="8">
    <source>
        <dbReference type="Proteomes" id="UP000013909"/>
    </source>
</evidence>
<dbReference type="InterPro" id="IPR050386">
    <property type="entry name" value="Glycosyl_hydrolase_5"/>
</dbReference>
<dbReference type="Pfam" id="PF00150">
    <property type="entry name" value="Cellulase"/>
    <property type="match status" value="1"/>
</dbReference>
<dbReference type="GO" id="GO:0005576">
    <property type="term" value="C:extracellular region"/>
    <property type="evidence" value="ECO:0007669"/>
    <property type="project" value="TreeGrafter"/>
</dbReference>
<keyword evidence="2 4" id="KW-0378">Hydrolase</keyword>
<accession>R7ZM94</accession>
<dbReference type="PANTHER" id="PTHR31297">
    <property type="entry name" value="GLUCAN ENDO-1,6-BETA-GLUCOSIDASE B"/>
    <property type="match status" value="1"/>
</dbReference>
<reference evidence="7 8" key="1">
    <citation type="submission" date="2013-02" db="EMBL/GenBank/DDBJ databases">
        <title>A novel strain isolated from Lonar lake, Maharashtra, India.</title>
        <authorList>
            <person name="Singh A."/>
        </authorList>
    </citation>
    <scope>NUCLEOTIDE SEQUENCE [LARGE SCALE GENOMIC DNA]</scope>
    <source>
        <strain evidence="7 8">AK24</strain>
    </source>
</reference>
<dbReference type="SUPFAM" id="SSF49785">
    <property type="entry name" value="Galactose-binding domain-like"/>
    <property type="match status" value="1"/>
</dbReference>
<sequence length="566" mass="63890">MFFYTGGLFAQQSSIHLLNQRLGRGVNIGNMFEAPEEGAWGNSFRDDYFSKIAGLGFDHVRIPIRWDTPSRTGQAAPYMINPTFLNRIQEVVDMALANGLMVIINMHHHDALFVSPVDEKEKFLAQWAQIAAHFESYPETLLFEVLNEPHAALTPRLWNVFFADALTVIRQTNPTRGVLMGTSEFGGVSGIAHLDPPKDSNIIVTVHFYSPFTFTHQGAEWVGEHTDEWLGTAWHDLVYEREALVQELESVADFSKRENIPIHMGEFGAYGKADMESRVRWTNFLSRYFDSVGYSWAYWEWSAGFGIYDPSTDTFKDRLVSALLHDPLDEPRNAYPSTLYLSNFATGSDGWNLINQQGAAGTLLTESNGLRVRITQGGNENWHSQLSRHGFDLKQGKLYRVSFTAQAQAPTTLTHYMGESLSPYRAYSGYQGFQVSETEREFAYIFKMLSADDVNARMVLDLGQKETSLWFKSMKLEQLDFLVSSIPLEPVEKIYAYPNPVEGKLYLEGVLRGTSGKLITPNGQLLVELDLDPQMPTINMAGYPAGLYFLQLTTATSSQILRIIKK</sequence>
<proteinExistence type="inferred from homology"/>
<dbReference type="InterPro" id="IPR003305">
    <property type="entry name" value="CenC_carb-bd"/>
</dbReference>